<dbReference type="EMBL" id="CP011507">
    <property type="protein sequence ID" value="AKS05614.1"/>
    <property type="molecule type" value="Genomic_DNA"/>
</dbReference>
<dbReference type="PATRIC" id="fig|200450.3.peg.1179"/>
<dbReference type="OrthoDB" id="6975807at2"/>
<organism evidence="1 2">
    <name type="scientific">Pseudomonas trivialis</name>
    <dbReference type="NCBI Taxonomy" id="200450"/>
    <lineage>
        <taxon>Bacteria</taxon>
        <taxon>Pseudomonadati</taxon>
        <taxon>Pseudomonadota</taxon>
        <taxon>Gammaproteobacteria</taxon>
        <taxon>Pseudomonadales</taxon>
        <taxon>Pseudomonadaceae</taxon>
        <taxon>Pseudomonas</taxon>
    </lineage>
</organism>
<dbReference type="AlphaFoldDB" id="A0A0H5A3U5"/>
<proteinExistence type="predicted"/>
<protein>
    <submittedName>
        <fullName evidence="1">Uncharacterized protein</fullName>
    </submittedName>
</protein>
<evidence type="ECO:0000313" key="1">
    <source>
        <dbReference type="EMBL" id="AKS05614.1"/>
    </source>
</evidence>
<evidence type="ECO:0000313" key="2">
    <source>
        <dbReference type="Proteomes" id="UP000036608"/>
    </source>
</evidence>
<gene>
    <name evidence="1" type="ORF">AA957_05700</name>
</gene>
<dbReference type="Proteomes" id="UP000036608">
    <property type="component" value="Chromosome"/>
</dbReference>
<name>A0A0H5A3U5_9PSED</name>
<dbReference type="RefSeq" id="WP_049709324.1">
    <property type="nucleotide sequence ID" value="NZ_CP011507.1"/>
</dbReference>
<reference evidence="2" key="2">
    <citation type="submission" date="2015-05" db="EMBL/GenBank/DDBJ databases">
        <authorList>
            <person name="Swarnkar M.K."/>
            <person name="Vyas P."/>
            <person name="Rahi P."/>
            <person name="Thakur R."/>
            <person name="Thakur N."/>
            <person name="Singh A.K."/>
            <person name="Gulati A."/>
        </authorList>
    </citation>
    <scope>NUCLEOTIDE SEQUENCE [LARGE SCALE GENOMIC DNA]</scope>
    <source>
        <strain evidence="2">745</strain>
    </source>
</reference>
<accession>A0A0H5A3U5</accession>
<sequence>MSYLEKEIGQALKKLHIRSTKLQSSELATLIHALTRKFFKSESDILDRVELFEKSTEHNPDFWKEIQHRIIKKNLILLVLDSTYSAWTVSNSQDIADILGETIGYPFWVADSELTFLVHLDDHDCVIGHKVACGNCAL</sequence>
<dbReference type="KEGG" id="ptv:AA957_05700"/>
<reference evidence="1 2" key="1">
    <citation type="journal article" date="2015" name="Genome Announc.">
        <title>Complete Genome Sequence of the Rhizobacterium Pseudomonas trivialis Strain IHBB745 with Multiple Plant Growth-Promoting Activities and Tolerance to Desiccation and Alkalinity.</title>
        <authorList>
            <person name="Gulati A."/>
            <person name="Swarnkar M.K."/>
            <person name="Vyas P."/>
            <person name="Rahi P."/>
            <person name="Thakur R."/>
            <person name="Thakur N."/>
            <person name="Singh A.K."/>
        </authorList>
    </citation>
    <scope>NUCLEOTIDE SEQUENCE [LARGE SCALE GENOMIC DNA]</scope>
    <source>
        <strain evidence="2">745</strain>
    </source>
</reference>